<reference evidence="4 7" key="2">
    <citation type="submission" date="2020-07" db="EMBL/GenBank/DDBJ databases">
        <authorList>
            <person name="Feng H."/>
        </authorList>
    </citation>
    <scope>NUCLEOTIDE SEQUENCE [LARGE SCALE GENOMIC DNA]</scope>
    <source>
        <strain evidence="4">S-12</strain>
        <strain evidence="7">s-12</strain>
    </source>
</reference>
<evidence type="ECO:0000256" key="1">
    <source>
        <dbReference type="SAM" id="MobiDB-lite"/>
    </source>
</evidence>
<feature type="region of interest" description="Disordered" evidence="1">
    <location>
        <begin position="30"/>
        <end position="67"/>
    </location>
</feature>
<dbReference type="PROSITE" id="PS51257">
    <property type="entry name" value="PROKAR_LIPOPROTEIN"/>
    <property type="match status" value="1"/>
</dbReference>
<evidence type="ECO:0000256" key="2">
    <source>
        <dbReference type="SAM" id="SignalP"/>
    </source>
</evidence>
<dbReference type="Proteomes" id="UP000472971">
    <property type="component" value="Unassembled WGS sequence"/>
</dbReference>
<dbReference type="RefSeq" id="WP_163242136.1">
    <property type="nucleotide sequence ID" value="NZ_CP082780.1"/>
</dbReference>
<dbReference type="AlphaFoldDB" id="A0A6B3VXT8"/>
<keyword evidence="2" id="KW-0732">Signal</keyword>
<feature type="domain" description="GerMN" evidence="3">
    <location>
        <begin position="251"/>
        <end position="340"/>
    </location>
</feature>
<feature type="compositionally biased region" description="Basic and acidic residues" evidence="1">
    <location>
        <begin position="341"/>
        <end position="354"/>
    </location>
</feature>
<dbReference type="Proteomes" id="UP000570010">
    <property type="component" value="Unassembled WGS sequence"/>
</dbReference>
<sequence>MFKMKKTVIVSAIIATSILLSGCGLFGGNEKSKKVDPPQNVSYLGEEDEINVSEKTDEAGKKKAKEETTQEKVKTELYLIDKDGYVVPQTLDLPRTESVAKQALEYLVENGPVTDMLPSGFRAVLPADTEIKGVNIKDGIALVDFSKEFTEYKPEDELKILQSVTWTLTQFDQIKSVKIMINGHELKEMPANGTPIEEGLTRKIGINLDTSEISDVANTKSVTVYYIAENGDSSYYVPVTRRVSNKIENNVEAVVKKLIEGPSYTSSLLTEFLPDVALIDPPKVDNGKVTLNFNESILGSFEEKMISKHLLNSLVLSLTEQQGIESVSVMVDGSTEVINEEGEKLSEPVTRPEKINTGSF</sequence>
<reference evidence="5 6" key="1">
    <citation type="submission" date="2020-02" db="EMBL/GenBank/DDBJ databases">
        <title>Bacillus aquiflavi sp. nov., isolated from yellow water of strong flavor Chinese baijiu in Yibin region of China.</title>
        <authorList>
            <person name="Xie J."/>
        </authorList>
    </citation>
    <scope>NUCLEOTIDE SEQUENCE [LARGE SCALE GENOMIC DNA]</scope>
    <source>
        <strain evidence="5 6">3H-10</strain>
    </source>
</reference>
<gene>
    <name evidence="5" type="ORF">G4D64_09565</name>
    <name evidence="4" type="ORF">H1Z61_10175</name>
</gene>
<name>A0A6B3VXT8_9BACI</name>
<feature type="signal peptide" evidence="2">
    <location>
        <begin position="1"/>
        <end position="26"/>
    </location>
</feature>
<accession>A0A6B3VXT8</accession>
<dbReference type="SMART" id="SM00909">
    <property type="entry name" value="Germane"/>
    <property type="match status" value="2"/>
</dbReference>
<dbReference type="EMBL" id="JAAIWN010000020">
    <property type="protein sequence ID" value="NEY81742.1"/>
    <property type="molecule type" value="Genomic_DNA"/>
</dbReference>
<evidence type="ECO:0000259" key="3">
    <source>
        <dbReference type="SMART" id="SM00909"/>
    </source>
</evidence>
<keyword evidence="6" id="KW-1185">Reference proteome</keyword>
<feature type="chain" id="PRO_5038310132" evidence="2">
    <location>
        <begin position="27"/>
        <end position="360"/>
    </location>
</feature>
<feature type="region of interest" description="Disordered" evidence="1">
    <location>
        <begin position="339"/>
        <end position="360"/>
    </location>
</feature>
<feature type="compositionally biased region" description="Basic and acidic residues" evidence="1">
    <location>
        <begin position="52"/>
        <end position="67"/>
    </location>
</feature>
<evidence type="ECO:0000313" key="4">
    <source>
        <dbReference type="EMBL" id="MBA4537487.1"/>
    </source>
</evidence>
<dbReference type="EMBL" id="JACEIO010000022">
    <property type="protein sequence ID" value="MBA4537487.1"/>
    <property type="molecule type" value="Genomic_DNA"/>
</dbReference>
<comment type="caution">
    <text evidence="5">The sequence shown here is derived from an EMBL/GenBank/DDBJ whole genome shotgun (WGS) entry which is preliminary data.</text>
</comment>
<evidence type="ECO:0000313" key="6">
    <source>
        <dbReference type="Proteomes" id="UP000472971"/>
    </source>
</evidence>
<protein>
    <submittedName>
        <fullName evidence="4">GerMN domain-containing protein</fullName>
    </submittedName>
    <submittedName>
        <fullName evidence="5">Sporulation protein</fullName>
    </submittedName>
</protein>
<feature type="domain" description="GerMN" evidence="3">
    <location>
        <begin position="100"/>
        <end position="190"/>
    </location>
</feature>
<evidence type="ECO:0000313" key="7">
    <source>
        <dbReference type="Proteomes" id="UP000570010"/>
    </source>
</evidence>
<dbReference type="Pfam" id="PF10646">
    <property type="entry name" value="Germane"/>
    <property type="match status" value="2"/>
</dbReference>
<proteinExistence type="predicted"/>
<organism evidence="5 6">
    <name type="scientific">Bacillus aquiflavi</name>
    <dbReference type="NCBI Taxonomy" id="2672567"/>
    <lineage>
        <taxon>Bacteria</taxon>
        <taxon>Bacillati</taxon>
        <taxon>Bacillota</taxon>
        <taxon>Bacilli</taxon>
        <taxon>Bacillales</taxon>
        <taxon>Bacillaceae</taxon>
        <taxon>Bacillus</taxon>
    </lineage>
</organism>
<evidence type="ECO:0000313" key="5">
    <source>
        <dbReference type="EMBL" id="NEY81742.1"/>
    </source>
</evidence>
<dbReference type="InterPro" id="IPR019606">
    <property type="entry name" value="GerMN"/>
</dbReference>